<evidence type="ECO:0000313" key="2">
    <source>
        <dbReference type="EMBL" id="AFD24826.1"/>
    </source>
</evidence>
<evidence type="ECO:0000256" key="1">
    <source>
        <dbReference type="SAM" id="Phobius"/>
    </source>
</evidence>
<evidence type="ECO:0000313" key="3">
    <source>
        <dbReference type="Proteomes" id="UP000007575"/>
    </source>
</evidence>
<dbReference type="eggNOG" id="ENOG5031MND">
    <property type="taxonomic scope" value="Bacteria"/>
</dbReference>
<dbReference type="PATRIC" id="fig|745776.4.peg.923"/>
<dbReference type="RefSeq" id="WP_014684309.1">
    <property type="nucleotide sequence ID" value="NC_017790.1"/>
</dbReference>
<protein>
    <recommendedName>
        <fullName evidence="4">NfeD-like C-terminal domain-containing protein</fullName>
    </recommendedName>
</protein>
<name>H8GYH3_DEIGI</name>
<reference evidence="2 3" key="1">
    <citation type="journal article" date="2012" name="PLoS ONE">
        <title>Genome sequence and transcriptome analysis of the radioresistant bacterium Deinococcus gobiensis: insights into the extreme environmental adaptations.</title>
        <authorList>
            <person name="Yuan M."/>
            <person name="Chen M."/>
            <person name="Zhang W."/>
            <person name="Lu W."/>
            <person name="Wang J."/>
            <person name="Yang M."/>
            <person name="Zhao P."/>
            <person name="Tang R."/>
            <person name="Li X."/>
            <person name="Hao Y."/>
            <person name="Zhou Z."/>
            <person name="Zhan Y."/>
            <person name="Yu H."/>
            <person name="Teng C."/>
            <person name="Yan Y."/>
            <person name="Ping S."/>
            <person name="Wang Y."/>
            <person name="Lin M."/>
        </authorList>
    </citation>
    <scope>NUCLEOTIDE SEQUENCE [LARGE SCALE GENOMIC DNA]</scope>
    <source>
        <strain evidence="2 3">I-0</strain>
    </source>
</reference>
<feature type="transmembrane region" description="Helical" evidence="1">
    <location>
        <begin position="83"/>
        <end position="103"/>
    </location>
</feature>
<dbReference type="STRING" id="745776.DGo_CA0899"/>
<keyword evidence="3" id="KW-1185">Reference proteome</keyword>
<keyword evidence="1" id="KW-1133">Transmembrane helix</keyword>
<sequence length="184" mass="18421">MLDIYLICLIVGGGLLALSLLGGHDTDLGGHAPEAEHGGGAGHGGGSLAAWFSLRSLVSFAAFFGLAGVVGGLMGLGGAARLVMALVTGLAVGGFTAFAFGVVRARGEVGAQAGRLAGRTGQVVVPPAPARPGHPERLGKVALTVGGQLEQRPARSADDLRPGDPVLVIAEERGVLEVKFWDGA</sequence>
<feature type="transmembrane region" description="Helical" evidence="1">
    <location>
        <begin position="57"/>
        <end position="76"/>
    </location>
</feature>
<gene>
    <name evidence="2" type="ordered locus">DGo_CA0899</name>
</gene>
<dbReference type="EMBL" id="CP002191">
    <property type="protein sequence ID" value="AFD24826.1"/>
    <property type="molecule type" value="Genomic_DNA"/>
</dbReference>
<dbReference type="Proteomes" id="UP000007575">
    <property type="component" value="Chromosome"/>
</dbReference>
<dbReference type="HOGENOM" id="CLU_1508241_0_0_0"/>
<evidence type="ECO:0008006" key="4">
    <source>
        <dbReference type="Google" id="ProtNLM"/>
    </source>
</evidence>
<keyword evidence="1" id="KW-0812">Transmembrane</keyword>
<proteinExistence type="predicted"/>
<accession>H8GYH3</accession>
<dbReference type="KEGG" id="dgo:DGo_CA0899"/>
<keyword evidence="1" id="KW-0472">Membrane</keyword>
<organism evidence="2 3">
    <name type="scientific">Deinococcus gobiensis (strain DSM 21396 / JCM 16679 / CGMCC 1.7299 / I-0)</name>
    <dbReference type="NCBI Taxonomy" id="745776"/>
    <lineage>
        <taxon>Bacteria</taxon>
        <taxon>Thermotogati</taxon>
        <taxon>Deinococcota</taxon>
        <taxon>Deinococci</taxon>
        <taxon>Deinococcales</taxon>
        <taxon>Deinococcaceae</taxon>
        <taxon>Deinococcus</taxon>
    </lineage>
</organism>
<dbReference type="AlphaFoldDB" id="H8GYH3"/>